<dbReference type="EMBL" id="CP000529">
    <property type="protein sequence ID" value="ABM39270.1"/>
    <property type="molecule type" value="Genomic_DNA"/>
</dbReference>
<dbReference type="SUPFAM" id="SSF53335">
    <property type="entry name" value="S-adenosyl-L-methionine-dependent methyltransferases"/>
    <property type="match status" value="1"/>
</dbReference>
<dbReference type="Proteomes" id="UP000000644">
    <property type="component" value="Chromosome"/>
</dbReference>
<evidence type="ECO:0000313" key="1">
    <source>
        <dbReference type="EMBL" id="ABM39270.1"/>
    </source>
</evidence>
<dbReference type="OrthoDB" id="6371113at2"/>
<name>A1VUE2_POLNA</name>
<reference evidence="2" key="1">
    <citation type="journal article" date="2009" name="Environ. Microbiol.">
        <title>The genome of Polaromonas naphthalenivorans strain CJ2, isolated from coal tar-contaminated sediment, reveals physiological and metabolic versatility and evolution through extensive horizontal gene transfer.</title>
        <authorList>
            <person name="Yagi J.M."/>
            <person name="Sims D."/>
            <person name="Brettin T."/>
            <person name="Bruce D."/>
            <person name="Madsen E.L."/>
        </authorList>
    </citation>
    <scope>NUCLEOTIDE SEQUENCE [LARGE SCALE GENOMIC DNA]</scope>
    <source>
        <strain evidence="2">CJ2</strain>
    </source>
</reference>
<dbReference type="InterPro" id="IPR029063">
    <property type="entry name" value="SAM-dependent_MTases_sf"/>
</dbReference>
<dbReference type="STRING" id="365044.Pnap_3975"/>
<dbReference type="KEGG" id="pna:Pnap_3975"/>
<organism evidence="1 2">
    <name type="scientific">Polaromonas naphthalenivorans (strain CJ2)</name>
    <dbReference type="NCBI Taxonomy" id="365044"/>
    <lineage>
        <taxon>Bacteria</taxon>
        <taxon>Pseudomonadati</taxon>
        <taxon>Pseudomonadota</taxon>
        <taxon>Betaproteobacteria</taxon>
        <taxon>Burkholderiales</taxon>
        <taxon>Comamonadaceae</taxon>
        <taxon>Polaromonas</taxon>
    </lineage>
</organism>
<dbReference type="HOGENOM" id="CLU_899723_0_0_4"/>
<accession>A1VUE2</accession>
<evidence type="ECO:0000313" key="2">
    <source>
        <dbReference type="Proteomes" id="UP000000644"/>
    </source>
</evidence>
<dbReference type="AlphaFoldDB" id="A1VUE2"/>
<evidence type="ECO:0008006" key="3">
    <source>
        <dbReference type="Google" id="ProtNLM"/>
    </source>
</evidence>
<proteinExistence type="predicted"/>
<sequence>MSLKHTPQTLWDKGQLCLAKKLCDAYTDFLNEKGWLKNYQPKNSSDIGGASSAEAQDHVTNRFLNSAARMQYVCIDVNNEQPRSRMMVLDQLAQGEIFILDLAAGHGAGTLAILSTICELRHEKIIPTLPLNVNIRGIDMSPDALNYYAEILEKLKPWLAANAIYAKLTFSVCDLNISGQINEILDEFFEDAKAKKSNRFLCTISAVSGIKKEGVERMMDSLKLIAARLSHRKKSSSWLWVEPKLEKSWLGAFVETISFTLKQIFSGKSSLTATEEDISNAPTRNFQWIDPINDHLTHSRVVVMQFKNL</sequence>
<keyword evidence="2" id="KW-1185">Reference proteome</keyword>
<protein>
    <recommendedName>
        <fullName evidence="3">Methyltransferase domain-containing protein</fullName>
    </recommendedName>
</protein>
<dbReference type="eggNOG" id="COG2890">
    <property type="taxonomic scope" value="Bacteria"/>
</dbReference>
<dbReference type="RefSeq" id="WP_011803336.1">
    <property type="nucleotide sequence ID" value="NC_008781.1"/>
</dbReference>
<gene>
    <name evidence="1" type="ordered locus">Pnap_3975</name>
</gene>